<accession>A0AA41YJI9</accession>
<feature type="transmembrane region" description="Helical" evidence="8">
    <location>
        <begin position="160"/>
        <end position="178"/>
    </location>
</feature>
<evidence type="ECO:0000256" key="2">
    <source>
        <dbReference type="ARBA" id="ARBA00022475"/>
    </source>
</evidence>
<dbReference type="InterPro" id="IPR050297">
    <property type="entry name" value="LipidA_mod_glycosyltrf_83"/>
</dbReference>
<feature type="transmembrane region" description="Helical" evidence="8">
    <location>
        <begin position="78"/>
        <end position="98"/>
    </location>
</feature>
<evidence type="ECO:0000313" key="9">
    <source>
        <dbReference type="EMBL" id="MCW3473456.1"/>
    </source>
</evidence>
<keyword evidence="5 8" id="KW-0812">Transmembrane</keyword>
<evidence type="ECO:0000256" key="8">
    <source>
        <dbReference type="SAM" id="Phobius"/>
    </source>
</evidence>
<dbReference type="RefSeq" id="WP_264712030.1">
    <property type="nucleotide sequence ID" value="NZ_JAPDNT010000001.1"/>
</dbReference>
<feature type="transmembrane region" description="Helical" evidence="8">
    <location>
        <begin position="7"/>
        <end position="23"/>
    </location>
</feature>
<dbReference type="EMBL" id="JAPDNT010000001">
    <property type="protein sequence ID" value="MCW3473456.1"/>
    <property type="molecule type" value="Genomic_DNA"/>
</dbReference>
<sequence>MRHRIDWIVFAVILATGIVLRLHDAMTRPLHFDEGATAYFAGLPWADLWGPPARLEPNPPLFYAIAHLVRATGAPLEALRLPAVLFGVLCIPAAYAVARQLGGHVAGLIAAALVATSAEHVLLSQLARAYTLLALAALTATACLVHILQARADPRRRAVPATRIAWAGYILASLVALYAHNTAVLLLFVLNLVAAAIWATTLRRDRGFARAWIAANLAIVALYAPWLPIVVNQSVNDLAGFWIPTPTLLAMRYEAMNTYGQRYLHRGQPAIDAAFLLLAALGVLHHRKNRVVPALAILVLAGVPALTWLVSQWRPITNGKTLFWLLPLFMVLVALGCTWFRRLAPVVALPLVLAQLVATTQVFHAPLREDWRATAAVLQANLRPGDTLYLDPAAATVLLDYYGWRRAGVTLLGDTGGERWFRHFPGRLIDPGALPTNTRLWLLTRGPATDNRALRERMRTDFTQEFGPNIRLSLLVPK</sequence>
<keyword evidence="3 9" id="KW-0328">Glycosyltransferase</keyword>
<feature type="transmembrane region" description="Helical" evidence="8">
    <location>
        <begin position="105"/>
        <end position="123"/>
    </location>
</feature>
<keyword evidence="6 8" id="KW-1133">Transmembrane helix</keyword>
<reference evidence="9" key="2">
    <citation type="submission" date="2022-10" db="EMBL/GenBank/DDBJ databases">
        <authorList>
            <person name="Trinh H.N."/>
        </authorList>
    </citation>
    <scope>NUCLEOTIDE SEQUENCE</scope>
    <source>
        <strain evidence="9">RN2-1</strain>
    </source>
</reference>
<dbReference type="GO" id="GO:0009103">
    <property type="term" value="P:lipopolysaccharide biosynthetic process"/>
    <property type="evidence" value="ECO:0007669"/>
    <property type="project" value="UniProtKB-ARBA"/>
</dbReference>
<name>A0AA41YJI9_9PROT</name>
<reference evidence="9" key="1">
    <citation type="submission" date="2022-09" db="EMBL/GenBank/DDBJ databases">
        <title>Rhodovastum sp. nov. RN2-1 isolated from soil in Seongnam, South Korea.</title>
        <authorList>
            <person name="Le N.T."/>
        </authorList>
    </citation>
    <scope>NUCLEOTIDE SEQUENCE</scope>
    <source>
        <strain evidence="9">RN2-1</strain>
    </source>
</reference>
<dbReference type="GO" id="GO:0010041">
    <property type="term" value="P:response to iron(III) ion"/>
    <property type="evidence" value="ECO:0007669"/>
    <property type="project" value="TreeGrafter"/>
</dbReference>
<feature type="transmembrane region" description="Helical" evidence="8">
    <location>
        <begin position="208"/>
        <end position="226"/>
    </location>
</feature>
<evidence type="ECO:0000256" key="1">
    <source>
        <dbReference type="ARBA" id="ARBA00004651"/>
    </source>
</evidence>
<dbReference type="Proteomes" id="UP001165679">
    <property type="component" value="Unassembled WGS sequence"/>
</dbReference>
<keyword evidence="7 8" id="KW-0472">Membrane</keyword>
<keyword evidence="10" id="KW-1185">Reference proteome</keyword>
<evidence type="ECO:0000256" key="5">
    <source>
        <dbReference type="ARBA" id="ARBA00022692"/>
    </source>
</evidence>
<feature type="transmembrane region" description="Helical" evidence="8">
    <location>
        <begin position="184"/>
        <end position="201"/>
    </location>
</feature>
<evidence type="ECO:0000256" key="4">
    <source>
        <dbReference type="ARBA" id="ARBA00022679"/>
    </source>
</evidence>
<organism evidence="9 10">
    <name type="scientific">Limobrevibacterium gyesilva</name>
    <dbReference type="NCBI Taxonomy" id="2991712"/>
    <lineage>
        <taxon>Bacteria</taxon>
        <taxon>Pseudomonadati</taxon>
        <taxon>Pseudomonadota</taxon>
        <taxon>Alphaproteobacteria</taxon>
        <taxon>Acetobacterales</taxon>
        <taxon>Acetobacteraceae</taxon>
        <taxon>Limobrevibacterium</taxon>
    </lineage>
</organism>
<protein>
    <submittedName>
        <fullName evidence="9">Glycosyltransferase family 39 protein</fullName>
        <ecNumber evidence="9">2.4.-.-</ecNumber>
    </submittedName>
</protein>
<dbReference type="EC" id="2.4.-.-" evidence="9"/>
<comment type="caution">
    <text evidence="9">The sequence shown here is derived from an EMBL/GenBank/DDBJ whole genome shotgun (WGS) entry which is preliminary data.</text>
</comment>
<dbReference type="GO" id="GO:0016763">
    <property type="term" value="F:pentosyltransferase activity"/>
    <property type="evidence" value="ECO:0007669"/>
    <property type="project" value="TreeGrafter"/>
</dbReference>
<feature type="transmembrane region" description="Helical" evidence="8">
    <location>
        <begin position="129"/>
        <end position="148"/>
    </location>
</feature>
<dbReference type="AlphaFoldDB" id="A0AA41YJI9"/>
<evidence type="ECO:0000256" key="3">
    <source>
        <dbReference type="ARBA" id="ARBA00022676"/>
    </source>
</evidence>
<keyword evidence="2" id="KW-1003">Cell membrane</keyword>
<keyword evidence="4 9" id="KW-0808">Transferase</keyword>
<feature type="transmembrane region" description="Helical" evidence="8">
    <location>
        <begin position="291"/>
        <end position="310"/>
    </location>
</feature>
<comment type="subcellular location">
    <subcellularLocation>
        <location evidence="1">Cell membrane</location>
        <topology evidence="1">Multi-pass membrane protein</topology>
    </subcellularLocation>
</comment>
<evidence type="ECO:0000256" key="6">
    <source>
        <dbReference type="ARBA" id="ARBA00022989"/>
    </source>
</evidence>
<dbReference type="PANTHER" id="PTHR33908:SF3">
    <property type="entry name" value="UNDECAPRENYL PHOSPHATE-ALPHA-4-AMINO-4-DEOXY-L-ARABINOSE ARABINOSYL TRANSFERASE"/>
    <property type="match status" value="1"/>
</dbReference>
<dbReference type="GO" id="GO:0005886">
    <property type="term" value="C:plasma membrane"/>
    <property type="evidence" value="ECO:0007669"/>
    <property type="project" value="UniProtKB-SubCell"/>
</dbReference>
<proteinExistence type="predicted"/>
<dbReference type="PANTHER" id="PTHR33908">
    <property type="entry name" value="MANNOSYLTRANSFERASE YKCB-RELATED"/>
    <property type="match status" value="1"/>
</dbReference>
<evidence type="ECO:0000256" key="7">
    <source>
        <dbReference type="ARBA" id="ARBA00023136"/>
    </source>
</evidence>
<feature type="transmembrane region" description="Helical" evidence="8">
    <location>
        <begin position="322"/>
        <end position="341"/>
    </location>
</feature>
<gene>
    <name evidence="9" type="ORF">OL599_02600</name>
</gene>
<evidence type="ECO:0000313" key="10">
    <source>
        <dbReference type="Proteomes" id="UP001165679"/>
    </source>
</evidence>